<reference evidence="2 3" key="1">
    <citation type="submission" date="2019-10" db="EMBL/GenBank/DDBJ databases">
        <title>Draft Genome Assembly of Rhodococcus zopfii DSM44189.</title>
        <authorList>
            <person name="Sutton J.M."/>
            <person name="Akob D.M."/>
            <person name="Bushman T.J."/>
        </authorList>
    </citation>
    <scope>NUCLEOTIDE SEQUENCE [LARGE SCALE GENOMIC DNA]</scope>
    <source>
        <strain evidence="2 3">DSM 44189</strain>
    </source>
</reference>
<sequence length="124" mass="13283">MTTIDRDQLRAVLYDTICTALDDTVGSGYTQDDAEYVLDAALDALDTALLAAGVTLPRRIETVEELDALPKHTTIVTFYDCVIQLGEATGRGWRVGFVPGVGPMRTVSVSDLPAIVLWTPGGAQ</sequence>
<protein>
    <submittedName>
        <fullName evidence="2">Uncharacterized protein</fullName>
    </submittedName>
</protein>
<gene>
    <name evidence="1" type="ORF">F8M49_00230</name>
    <name evidence="2" type="ORF">F8M49_30000</name>
</gene>
<dbReference type="Proteomes" id="UP001275440">
    <property type="component" value="Unassembled WGS sequence"/>
</dbReference>
<name>A0ABU3WX98_9NOCA</name>
<keyword evidence="3" id="KW-1185">Reference proteome</keyword>
<dbReference type="EMBL" id="WBMO01000005">
    <property type="protein sequence ID" value="MDV2478595.1"/>
    <property type="molecule type" value="Genomic_DNA"/>
</dbReference>
<organism evidence="2 3">
    <name type="scientific">Rhodococcus zopfii</name>
    <dbReference type="NCBI Taxonomy" id="43772"/>
    <lineage>
        <taxon>Bacteria</taxon>
        <taxon>Bacillati</taxon>
        <taxon>Actinomycetota</taxon>
        <taxon>Actinomycetes</taxon>
        <taxon>Mycobacteriales</taxon>
        <taxon>Nocardiaceae</taxon>
        <taxon>Rhodococcus</taxon>
    </lineage>
</organism>
<dbReference type="EMBL" id="WBMO01000001">
    <property type="protein sequence ID" value="MDV2474217.1"/>
    <property type="molecule type" value="Genomic_DNA"/>
</dbReference>
<comment type="caution">
    <text evidence="2">The sequence shown here is derived from an EMBL/GenBank/DDBJ whole genome shotgun (WGS) entry which is preliminary data.</text>
</comment>
<accession>A0ABU3WX98</accession>
<evidence type="ECO:0000313" key="2">
    <source>
        <dbReference type="EMBL" id="MDV2478595.1"/>
    </source>
</evidence>
<evidence type="ECO:0000313" key="1">
    <source>
        <dbReference type="EMBL" id="MDV2474217.1"/>
    </source>
</evidence>
<evidence type="ECO:0000313" key="3">
    <source>
        <dbReference type="Proteomes" id="UP001275440"/>
    </source>
</evidence>
<proteinExistence type="predicted"/>